<feature type="region of interest" description="Disordered" evidence="1">
    <location>
        <begin position="1"/>
        <end position="51"/>
    </location>
</feature>
<feature type="non-terminal residue" evidence="2">
    <location>
        <position position="1"/>
    </location>
</feature>
<evidence type="ECO:0000256" key="1">
    <source>
        <dbReference type="SAM" id="MobiDB-lite"/>
    </source>
</evidence>
<proteinExistence type="predicted"/>
<feature type="compositionally biased region" description="Basic and acidic residues" evidence="1">
    <location>
        <begin position="16"/>
        <end position="51"/>
    </location>
</feature>
<reference evidence="2" key="1">
    <citation type="journal article" date="2014" name="Front. Microbiol.">
        <title>High frequency of phylogenetically diverse reductive dehalogenase-homologous genes in deep subseafloor sedimentary metagenomes.</title>
        <authorList>
            <person name="Kawai M."/>
            <person name="Futagami T."/>
            <person name="Toyoda A."/>
            <person name="Takaki Y."/>
            <person name="Nishi S."/>
            <person name="Hori S."/>
            <person name="Arai W."/>
            <person name="Tsubouchi T."/>
            <person name="Morono Y."/>
            <person name="Uchiyama I."/>
            <person name="Ito T."/>
            <person name="Fujiyama A."/>
            <person name="Inagaki F."/>
            <person name="Takami H."/>
        </authorList>
    </citation>
    <scope>NUCLEOTIDE SEQUENCE</scope>
    <source>
        <strain evidence="2">Expedition CK06-06</strain>
    </source>
</reference>
<protein>
    <submittedName>
        <fullName evidence="2">Uncharacterized protein</fullName>
    </submittedName>
</protein>
<name>X0XPF5_9ZZZZ</name>
<dbReference type="EMBL" id="BARS01032243">
    <property type="protein sequence ID" value="GAG26846.1"/>
    <property type="molecule type" value="Genomic_DNA"/>
</dbReference>
<gene>
    <name evidence="2" type="ORF">S01H1_50068</name>
</gene>
<comment type="caution">
    <text evidence="2">The sequence shown here is derived from an EMBL/GenBank/DDBJ whole genome shotgun (WGS) entry which is preliminary data.</text>
</comment>
<sequence length="51" mass="5646">VHEPADPGRVFHAKGSHADDGHLKPGDHKDDQDVGKKETRNRYQEIGKKSG</sequence>
<dbReference type="AlphaFoldDB" id="X0XPF5"/>
<organism evidence="2">
    <name type="scientific">marine sediment metagenome</name>
    <dbReference type="NCBI Taxonomy" id="412755"/>
    <lineage>
        <taxon>unclassified sequences</taxon>
        <taxon>metagenomes</taxon>
        <taxon>ecological metagenomes</taxon>
    </lineage>
</organism>
<accession>X0XPF5</accession>
<evidence type="ECO:0000313" key="2">
    <source>
        <dbReference type="EMBL" id="GAG26846.1"/>
    </source>
</evidence>